<dbReference type="GeneID" id="75910467"/>
<dbReference type="PANTHER" id="PTHR43305:SF1">
    <property type="entry name" value="FAMILY N-ACETYLTRANSFERASE, PUTATIVE (AFU_ORTHOLOGUE AFUA_2G01380)-RELATED"/>
    <property type="match status" value="1"/>
</dbReference>
<proteinExistence type="predicted"/>
<dbReference type="InterPro" id="IPR016181">
    <property type="entry name" value="Acyl_CoA_acyltransferase"/>
</dbReference>
<dbReference type="InterPro" id="IPR052777">
    <property type="entry name" value="Acetyltransferase_Enz"/>
</dbReference>
<reference evidence="2" key="2">
    <citation type="journal article" date="2022" name="Proc. Natl. Acad. Sci. U.S.A.">
        <title>Diploid-dominant life cycles characterize the early evolution of Fungi.</title>
        <authorList>
            <person name="Amses K.R."/>
            <person name="Simmons D.R."/>
            <person name="Longcore J.E."/>
            <person name="Mondo S.J."/>
            <person name="Seto K."/>
            <person name="Jeronimo G.H."/>
            <person name="Bonds A.E."/>
            <person name="Quandt C.A."/>
            <person name="Davis W.J."/>
            <person name="Chang Y."/>
            <person name="Federici B.A."/>
            <person name="Kuo A."/>
            <person name="LaButti K."/>
            <person name="Pangilinan J."/>
            <person name="Andreopoulos W."/>
            <person name="Tritt A."/>
            <person name="Riley R."/>
            <person name="Hundley H."/>
            <person name="Johnson J."/>
            <person name="Lipzen A."/>
            <person name="Barry K."/>
            <person name="Lang B.F."/>
            <person name="Cuomo C.A."/>
            <person name="Buchler N.E."/>
            <person name="Grigoriev I.V."/>
            <person name="Spatafora J.W."/>
            <person name="Stajich J.E."/>
            <person name="James T.Y."/>
        </authorList>
    </citation>
    <scope>NUCLEOTIDE SEQUENCE</scope>
    <source>
        <strain evidence="2">AG</strain>
    </source>
</reference>
<dbReference type="Pfam" id="PF00583">
    <property type="entry name" value="Acetyltransf_1"/>
    <property type="match status" value="1"/>
</dbReference>
<accession>A0AAD5EKB1</accession>
<keyword evidence="3" id="KW-1185">Reference proteome</keyword>
<evidence type="ECO:0000259" key="1">
    <source>
        <dbReference type="PROSITE" id="PS51186"/>
    </source>
</evidence>
<dbReference type="SUPFAM" id="SSF55729">
    <property type="entry name" value="Acyl-CoA N-acyltransferases (Nat)"/>
    <property type="match status" value="1"/>
</dbReference>
<dbReference type="PROSITE" id="PS51186">
    <property type="entry name" value="GNAT"/>
    <property type="match status" value="1"/>
</dbReference>
<gene>
    <name evidence="2" type="ORF">K450DRAFT_217908</name>
</gene>
<dbReference type="EMBL" id="MU620892">
    <property type="protein sequence ID" value="KAI8584765.1"/>
    <property type="molecule type" value="Genomic_DNA"/>
</dbReference>
<comment type="caution">
    <text evidence="2">The sequence shown here is derived from an EMBL/GenBank/DDBJ whole genome shotgun (WGS) entry which is preliminary data.</text>
</comment>
<organism evidence="2 3">
    <name type="scientific">Umbelopsis ramanniana AG</name>
    <dbReference type="NCBI Taxonomy" id="1314678"/>
    <lineage>
        <taxon>Eukaryota</taxon>
        <taxon>Fungi</taxon>
        <taxon>Fungi incertae sedis</taxon>
        <taxon>Mucoromycota</taxon>
        <taxon>Mucoromycotina</taxon>
        <taxon>Umbelopsidomycetes</taxon>
        <taxon>Umbelopsidales</taxon>
        <taxon>Umbelopsidaceae</taxon>
        <taxon>Umbelopsis</taxon>
    </lineage>
</organism>
<protein>
    <recommendedName>
        <fullName evidence="1">N-acetyltransferase domain-containing protein</fullName>
    </recommendedName>
</protein>
<dbReference type="InterPro" id="IPR000182">
    <property type="entry name" value="GNAT_dom"/>
</dbReference>
<sequence>MDPRFALIPLRPEHKAQVVQLLIASLGISLFFQNFDKEVADFPGAYTEENRGSFFVVIDNHSETEKIVACIGLRPFKGFADTDMLDYPLGSPETTKVCEMKRLYVIPEYRRYKIGAALVEKVIEDGRARGYTSMVLDTIPTLVGATRLYQGRGFKEMSGCIDNADLQRLYFELEL</sequence>
<reference evidence="2" key="1">
    <citation type="submission" date="2021-06" db="EMBL/GenBank/DDBJ databases">
        <authorList>
            <consortium name="DOE Joint Genome Institute"/>
            <person name="Mondo S.J."/>
            <person name="Amses K.R."/>
            <person name="Simmons D.R."/>
            <person name="Longcore J.E."/>
            <person name="Seto K."/>
            <person name="Alves G.H."/>
            <person name="Bonds A.E."/>
            <person name="Quandt C.A."/>
            <person name="Davis W.J."/>
            <person name="Chang Y."/>
            <person name="Letcher P.M."/>
            <person name="Powell M.J."/>
            <person name="Kuo A."/>
            <person name="Labutti K."/>
            <person name="Pangilinan J."/>
            <person name="Andreopoulos W."/>
            <person name="Tritt A."/>
            <person name="Riley R."/>
            <person name="Hundley H."/>
            <person name="Johnson J."/>
            <person name="Lipzen A."/>
            <person name="Barry K."/>
            <person name="Berbee M.L."/>
            <person name="Buchler N.E."/>
            <person name="Grigoriev I.V."/>
            <person name="Spatafora J.W."/>
            <person name="Stajich J.E."/>
            <person name="James T.Y."/>
        </authorList>
    </citation>
    <scope>NUCLEOTIDE SEQUENCE</scope>
    <source>
        <strain evidence="2">AG</strain>
    </source>
</reference>
<dbReference type="CDD" id="cd04301">
    <property type="entry name" value="NAT_SF"/>
    <property type="match status" value="1"/>
</dbReference>
<evidence type="ECO:0000313" key="3">
    <source>
        <dbReference type="Proteomes" id="UP001206595"/>
    </source>
</evidence>
<dbReference type="RefSeq" id="XP_051449769.1">
    <property type="nucleotide sequence ID" value="XM_051585117.1"/>
</dbReference>
<dbReference type="PANTHER" id="PTHR43305">
    <property type="entry name" value="FAMILY N-ACETYLTRANSFERASE, PUTATIVE (AFU_ORTHOLOGUE AFUA_2G01380)-RELATED"/>
    <property type="match status" value="1"/>
</dbReference>
<dbReference type="GO" id="GO:0016747">
    <property type="term" value="F:acyltransferase activity, transferring groups other than amino-acyl groups"/>
    <property type="evidence" value="ECO:0007669"/>
    <property type="project" value="InterPro"/>
</dbReference>
<name>A0AAD5EKB1_UMBRA</name>
<evidence type="ECO:0000313" key="2">
    <source>
        <dbReference type="EMBL" id="KAI8584765.1"/>
    </source>
</evidence>
<dbReference type="Gene3D" id="3.40.630.30">
    <property type="match status" value="1"/>
</dbReference>
<dbReference type="Proteomes" id="UP001206595">
    <property type="component" value="Unassembled WGS sequence"/>
</dbReference>
<dbReference type="AlphaFoldDB" id="A0AAD5EKB1"/>
<feature type="domain" description="N-acetyltransferase" evidence="1">
    <location>
        <begin position="5"/>
        <end position="175"/>
    </location>
</feature>